<keyword evidence="1" id="KW-0472">Membrane</keyword>
<reference evidence="2 3" key="2">
    <citation type="journal article" date="2009" name="PLoS ONE">
        <title>An integrated genetic and cytogenetic map of the cucumber genome.</title>
        <authorList>
            <person name="Ren Y."/>
            <person name="Zhang Z."/>
            <person name="Liu J."/>
            <person name="Staub J.E."/>
            <person name="Han Y."/>
            <person name="Cheng Z."/>
            <person name="Li X."/>
            <person name="Lu J."/>
            <person name="Miao H."/>
            <person name="Kang H."/>
            <person name="Xie B."/>
            <person name="Gu X."/>
            <person name="Wang X."/>
            <person name="Du Y."/>
            <person name="Jin W."/>
            <person name="Huang S."/>
        </authorList>
    </citation>
    <scope>NUCLEOTIDE SEQUENCE [LARGE SCALE GENOMIC DNA]</scope>
    <source>
        <strain evidence="3">cv. 9930</strain>
    </source>
</reference>
<feature type="transmembrane region" description="Helical" evidence="1">
    <location>
        <begin position="38"/>
        <end position="59"/>
    </location>
</feature>
<reference evidence="2 3" key="3">
    <citation type="journal article" date="2010" name="BMC Genomics">
        <title>Transcriptome sequencing and comparative analysis of cucumber flowers with different sex types.</title>
        <authorList>
            <person name="Guo S."/>
            <person name="Zheng Y."/>
            <person name="Joung J.G."/>
            <person name="Liu S."/>
            <person name="Zhang Z."/>
            <person name="Crasta O.R."/>
            <person name="Sobral B.W."/>
            <person name="Xu Y."/>
            <person name="Huang S."/>
            <person name="Fei Z."/>
        </authorList>
    </citation>
    <scope>NUCLEOTIDE SEQUENCE [LARGE SCALE GENOMIC DNA]</scope>
    <source>
        <strain evidence="3">cv. 9930</strain>
    </source>
</reference>
<sequence length="68" mass="7822">MNPSYWRYDMVQSRPFPPRRFSTLDSCLSSREITFKTISLSFGALGVNDVFAAVVYVLLTKLENMKEP</sequence>
<dbReference type="AlphaFoldDB" id="A0A0A0KUE6"/>
<gene>
    <name evidence="2" type="ORF">Csa_5G523110</name>
</gene>
<evidence type="ECO:0000313" key="3">
    <source>
        <dbReference type="Proteomes" id="UP000029981"/>
    </source>
</evidence>
<evidence type="ECO:0000313" key="2">
    <source>
        <dbReference type="EMBL" id="KGN51366.1"/>
    </source>
</evidence>
<evidence type="ECO:0000256" key="1">
    <source>
        <dbReference type="SAM" id="Phobius"/>
    </source>
</evidence>
<keyword evidence="1" id="KW-0812">Transmembrane</keyword>
<dbReference type="EMBL" id="CM002926">
    <property type="protein sequence ID" value="KGN51366.1"/>
    <property type="molecule type" value="Genomic_DNA"/>
</dbReference>
<keyword evidence="1" id="KW-1133">Transmembrane helix</keyword>
<dbReference type="Proteomes" id="UP000029981">
    <property type="component" value="Chromosome 5"/>
</dbReference>
<name>A0A0A0KUE6_CUCSA</name>
<reference evidence="2 3" key="4">
    <citation type="journal article" date="2011" name="BMC Genomics">
        <title>RNA-Seq improves annotation of protein-coding genes in the cucumber genome.</title>
        <authorList>
            <person name="Li Z."/>
            <person name="Zhang Z."/>
            <person name="Yan P."/>
            <person name="Huang S."/>
            <person name="Fei Z."/>
            <person name="Lin K."/>
        </authorList>
    </citation>
    <scope>NUCLEOTIDE SEQUENCE [LARGE SCALE GENOMIC DNA]</scope>
    <source>
        <strain evidence="3">cv. 9930</strain>
    </source>
</reference>
<keyword evidence="3" id="KW-1185">Reference proteome</keyword>
<accession>A0A0A0KUE6</accession>
<organism evidence="2 3">
    <name type="scientific">Cucumis sativus</name>
    <name type="common">Cucumber</name>
    <dbReference type="NCBI Taxonomy" id="3659"/>
    <lineage>
        <taxon>Eukaryota</taxon>
        <taxon>Viridiplantae</taxon>
        <taxon>Streptophyta</taxon>
        <taxon>Embryophyta</taxon>
        <taxon>Tracheophyta</taxon>
        <taxon>Spermatophyta</taxon>
        <taxon>Magnoliopsida</taxon>
        <taxon>eudicotyledons</taxon>
        <taxon>Gunneridae</taxon>
        <taxon>Pentapetalae</taxon>
        <taxon>rosids</taxon>
        <taxon>fabids</taxon>
        <taxon>Cucurbitales</taxon>
        <taxon>Cucurbitaceae</taxon>
        <taxon>Benincaseae</taxon>
        <taxon>Cucumis</taxon>
    </lineage>
</organism>
<protein>
    <submittedName>
        <fullName evidence="2">Uncharacterized protein</fullName>
    </submittedName>
</protein>
<proteinExistence type="predicted"/>
<dbReference type="Gramene" id="KGN51366">
    <property type="protein sequence ID" value="KGN51366"/>
    <property type="gene ID" value="Csa_5G523110"/>
</dbReference>
<reference evidence="2 3" key="1">
    <citation type="journal article" date="2009" name="Nat. Genet.">
        <title>The genome of the cucumber, Cucumis sativus L.</title>
        <authorList>
            <person name="Huang S."/>
            <person name="Li R."/>
            <person name="Zhang Z."/>
            <person name="Li L."/>
            <person name="Gu X."/>
            <person name="Fan W."/>
            <person name="Lucas W.J."/>
            <person name="Wang X."/>
            <person name="Xie B."/>
            <person name="Ni P."/>
            <person name="Ren Y."/>
            <person name="Zhu H."/>
            <person name="Li J."/>
            <person name="Lin K."/>
            <person name="Jin W."/>
            <person name="Fei Z."/>
            <person name="Li G."/>
            <person name="Staub J."/>
            <person name="Kilian A."/>
            <person name="van der Vossen E.A."/>
            <person name="Wu Y."/>
            <person name="Guo J."/>
            <person name="He J."/>
            <person name="Jia Z."/>
            <person name="Ren Y."/>
            <person name="Tian G."/>
            <person name="Lu Y."/>
            <person name="Ruan J."/>
            <person name="Qian W."/>
            <person name="Wang M."/>
            <person name="Huang Q."/>
            <person name="Li B."/>
            <person name="Xuan Z."/>
            <person name="Cao J."/>
            <person name="Asan"/>
            <person name="Wu Z."/>
            <person name="Zhang J."/>
            <person name="Cai Q."/>
            <person name="Bai Y."/>
            <person name="Zhao B."/>
            <person name="Han Y."/>
            <person name="Li Y."/>
            <person name="Li X."/>
            <person name="Wang S."/>
            <person name="Shi Q."/>
            <person name="Liu S."/>
            <person name="Cho W.K."/>
            <person name="Kim J.Y."/>
            <person name="Xu Y."/>
            <person name="Heller-Uszynska K."/>
            <person name="Miao H."/>
            <person name="Cheng Z."/>
            <person name="Zhang S."/>
            <person name="Wu J."/>
            <person name="Yang Y."/>
            <person name="Kang H."/>
            <person name="Li M."/>
            <person name="Liang H."/>
            <person name="Ren X."/>
            <person name="Shi Z."/>
            <person name="Wen M."/>
            <person name="Jian M."/>
            <person name="Yang H."/>
            <person name="Zhang G."/>
            <person name="Yang Z."/>
            <person name="Chen R."/>
            <person name="Liu S."/>
            <person name="Li J."/>
            <person name="Ma L."/>
            <person name="Liu H."/>
            <person name="Zhou Y."/>
            <person name="Zhao J."/>
            <person name="Fang X."/>
            <person name="Li G."/>
            <person name="Fang L."/>
            <person name="Li Y."/>
            <person name="Liu D."/>
            <person name="Zheng H."/>
            <person name="Zhang Y."/>
            <person name="Qin N."/>
            <person name="Li Z."/>
            <person name="Yang G."/>
            <person name="Yang S."/>
            <person name="Bolund L."/>
            <person name="Kristiansen K."/>
            <person name="Zheng H."/>
            <person name="Li S."/>
            <person name="Zhang X."/>
            <person name="Yang H."/>
            <person name="Wang J."/>
            <person name="Sun R."/>
            <person name="Zhang B."/>
            <person name="Jiang S."/>
            <person name="Wang J."/>
            <person name="Du Y."/>
            <person name="Li S."/>
        </authorList>
    </citation>
    <scope>NUCLEOTIDE SEQUENCE [LARGE SCALE GENOMIC DNA]</scope>
    <source>
        <strain evidence="3">cv. 9930</strain>
    </source>
</reference>